<gene>
    <name evidence="1" type="ORF">J2X78_000896</name>
</gene>
<sequence length="185" mass="21700">MRQKEAYKNLSDSQLIELLRESDSLAFSEIFDRYKTFLFSFTYRRLGDIEQSKDIINDIFADLWEKRLRIKIPGALEAFLVVVAKNRVTDLYRQKLVSEKHLDILRSRLNSYESTQTDHLVRHRNLAALIEVEIKALPVKMRIVFELSRKDAMSRKQISEYLGLPENTVRTNLSRALKILRGKLG</sequence>
<proteinExistence type="predicted"/>
<accession>A0ACC6KSV6</accession>
<name>A0ACC6KSV6_9SPHI</name>
<organism evidence="1 2">
    <name type="scientific">Pedobacter africanus</name>
    <dbReference type="NCBI Taxonomy" id="151894"/>
    <lineage>
        <taxon>Bacteria</taxon>
        <taxon>Pseudomonadati</taxon>
        <taxon>Bacteroidota</taxon>
        <taxon>Sphingobacteriia</taxon>
        <taxon>Sphingobacteriales</taxon>
        <taxon>Sphingobacteriaceae</taxon>
        <taxon>Pedobacter</taxon>
    </lineage>
</organism>
<keyword evidence="2" id="KW-1185">Reference proteome</keyword>
<reference evidence="1" key="1">
    <citation type="submission" date="2023-07" db="EMBL/GenBank/DDBJ databases">
        <title>Sorghum-associated microbial communities from plants grown in Nebraska, USA.</title>
        <authorList>
            <person name="Schachtman D."/>
        </authorList>
    </citation>
    <scope>NUCLEOTIDE SEQUENCE</scope>
    <source>
        <strain evidence="1">2697</strain>
    </source>
</reference>
<protein>
    <submittedName>
        <fullName evidence="1">RNA polymerase sigma-70 factor (ECF subfamily)</fullName>
    </submittedName>
</protein>
<dbReference type="Proteomes" id="UP001246858">
    <property type="component" value="Unassembled WGS sequence"/>
</dbReference>
<dbReference type="EMBL" id="JAVDTF010000001">
    <property type="protein sequence ID" value="MDR6782344.1"/>
    <property type="molecule type" value="Genomic_DNA"/>
</dbReference>
<evidence type="ECO:0000313" key="2">
    <source>
        <dbReference type="Proteomes" id="UP001246858"/>
    </source>
</evidence>
<evidence type="ECO:0000313" key="1">
    <source>
        <dbReference type="EMBL" id="MDR6782344.1"/>
    </source>
</evidence>
<comment type="caution">
    <text evidence="1">The sequence shown here is derived from an EMBL/GenBank/DDBJ whole genome shotgun (WGS) entry which is preliminary data.</text>
</comment>